<keyword evidence="5" id="KW-0808">Transferase</keyword>
<dbReference type="PANTHER" id="PTHR43856">
    <property type="entry name" value="CARDIOLIPIN HYDROLASE"/>
    <property type="match status" value="1"/>
</dbReference>
<dbReference type="SUPFAM" id="SSF56024">
    <property type="entry name" value="Phospholipase D/nuclease"/>
    <property type="match status" value="2"/>
</dbReference>
<dbReference type="Pfam" id="PF13091">
    <property type="entry name" value="PLDc_2"/>
    <property type="match status" value="2"/>
</dbReference>
<evidence type="ECO:0000259" key="4">
    <source>
        <dbReference type="Pfam" id="PF13091"/>
    </source>
</evidence>
<keyword evidence="3" id="KW-0443">Lipid metabolism</keyword>
<dbReference type="RefSeq" id="WP_338103286.1">
    <property type="nucleotide sequence ID" value="NZ_CP131060.1"/>
</dbReference>
<keyword evidence="2" id="KW-0442">Lipid degradation</keyword>
<dbReference type="GO" id="GO:0016891">
    <property type="term" value="F:RNA endonuclease activity producing 5'-phosphomonoesters, hydrolytic mechanism"/>
    <property type="evidence" value="ECO:0007669"/>
    <property type="project" value="TreeGrafter"/>
</dbReference>
<evidence type="ECO:0000256" key="2">
    <source>
        <dbReference type="ARBA" id="ARBA00022963"/>
    </source>
</evidence>
<evidence type="ECO:0000256" key="3">
    <source>
        <dbReference type="ARBA" id="ARBA00023098"/>
    </source>
</evidence>
<evidence type="ECO:0000313" key="5">
    <source>
        <dbReference type="EMBL" id="WNY25248.1"/>
    </source>
</evidence>
<dbReference type="GO" id="GO:0016740">
    <property type="term" value="F:transferase activity"/>
    <property type="evidence" value="ECO:0007669"/>
    <property type="project" value="UniProtKB-KW"/>
</dbReference>
<protein>
    <submittedName>
        <fullName evidence="5">Cardiolipin synthase A</fullName>
        <ecNumber evidence="5">2.7.8.-</ecNumber>
    </submittedName>
</protein>
<dbReference type="GO" id="GO:0016042">
    <property type="term" value="P:lipid catabolic process"/>
    <property type="evidence" value="ECO:0007669"/>
    <property type="project" value="UniProtKB-KW"/>
</dbReference>
<gene>
    <name evidence="5" type="primary">clsA</name>
    <name evidence="5" type="ORF">MsAc7_07940</name>
</gene>
<keyword evidence="6" id="KW-1185">Reference proteome</keyword>
<evidence type="ECO:0000313" key="6">
    <source>
        <dbReference type="Proteomes" id="UP001303587"/>
    </source>
</evidence>
<proteinExistence type="predicted"/>
<feature type="domain" description="Phospholipase D-like" evidence="4">
    <location>
        <begin position="73"/>
        <end position="194"/>
    </location>
</feature>
<reference evidence="5 6" key="1">
    <citation type="submission" date="2023-07" db="EMBL/GenBank/DDBJ databases">
        <title>Closed genoem sequence of Methanosarcinaceae archaeon Ac7.</title>
        <authorList>
            <person name="Poehlein A."/>
            <person name="Protasov E."/>
            <person name="Platt K."/>
            <person name="Reeh H."/>
            <person name="Daniel R."/>
            <person name="Brune A."/>
        </authorList>
    </citation>
    <scope>NUCLEOTIDE SEQUENCE [LARGE SCALE GENOMIC DNA]</scope>
    <source>
        <strain evidence="5 6">Ac7</strain>
    </source>
</reference>
<sequence length="545" mass="62404">MATEMKSLDTEIKPLEIDVKKNNSGEKINNIWISTSQKNMNLSSFKPVESETRKLFLTSQKKNLDQILAAYAKDAMDTICVSSYLIEDGLFMEALIDASQRGVRVYLLTAREEELKAEKSEEFDGTNKKEIIEAHKRLLDKLAGKVLVRTSPHFHAKFALFDPKSYNPKGILSTCNFTKSAMSGSNIELALTLNEIEEIPSFFVQFIEGFWNEAEHEMIRADKTLHPVSLSSRQKINIQEITHPCTCKEMNTLQETLIRLINLSENELILSSWSFSKDHKCMTEIKKAIKRGVRVKILCREDSLESLMELSSMGAELYNFSTRVHCKFIISDSKKSMVMTSNYSKLGLDSGFEVGILLDENETDMFKNMVEKLISQRKNEFKSSIELEKIPSGEHTLIQVDSKGGPQRLKVEDKIVISDKMEVNLSDLRKIMDNKQNQEEFVKKNLSIQEDTRCKKMEGKITLVPQKFSEENVQFIEKTNGVVKVKSKSGSSFLVSNWEDYEKVSKLGTKISYADQSFIDSIIRKQKDEEVKKENERNKQQNKVK</sequence>
<feature type="domain" description="Phospholipase D-like" evidence="4">
    <location>
        <begin position="257"/>
        <end position="362"/>
    </location>
</feature>
<dbReference type="EMBL" id="CP131060">
    <property type="protein sequence ID" value="WNY25248.1"/>
    <property type="molecule type" value="Genomic_DNA"/>
</dbReference>
<dbReference type="EC" id="2.7.8.-" evidence="5"/>
<evidence type="ECO:0000256" key="1">
    <source>
        <dbReference type="ARBA" id="ARBA00022801"/>
    </source>
</evidence>
<keyword evidence="1" id="KW-0378">Hydrolase</keyword>
<dbReference type="InterPro" id="IPR051406">
    <property type="entry name" value="PLD_domain"/>
</dbReference>
<dbReference type="Gene3D" id="3.30.870.10">
    <property type="entry name" value="Endonuclease Chain A"/>
    <property type="match status" value="2"/>
</dbReference>
<dbReference type="GeneID" id="89229908"/>
<dbReference type="Proteomes" id="UP001303587">
    <property type="component" value="Chromosome"/>
</dbReference>
<name>A0AA96V593_9EURY</name>
<accession>A0AA96V593</accession>
<dbReference type="AlphaFoldDB" id="A0AA96V593"/>
<dbReference type="InterPro" id="IPR025202">
    <property type="entry name" value="PLD-like_dom"/>
</dbReference>
<organism evidence="5 6">
    <name type="scientific">Methanolapillus millepedarum</name>
    <dbReference type="NCBI Taxonomy" id="3028296"/>
    <lineage>
        <taxon>Archaea</taxon>
        <taxon>Methanobacteriati</taxon>
        <taxon>Methanobacteriota</taxon>
        <taxon>Stenosarchaea group</taxon>
        <taxon>Methanomicrobia</taxon>
        <taxon>Methanosarcinales</taxon>
        <taxon>Methanosarcinaceae</taxon>
        <taxon>Methanolapillus</taxon>
    </lineage>
</organism>
<dbReference type="PANTHER" id="PTHR43856:SF1">
    <property type="entry name" value="MITOCHONDRIAL CARDIOLIPIN HYDROLASE"/>
    <property type="match status" value="1"/>
</dbReference>